<evidence type="ECO:0000256" key="3">
    <source>
        <dbReference type="ARBA" id="ARBA00022840"/>
    </source>
</evidence>
<feature type="domain" description="ABC transporter" evidence="5">
    <location>
        <begin position="24"/>
        <end position="261"/>
    </location>
</feature>
<evidence type="ECO:0000259" key="5">
    <source>
        <dbReference type="PROSITE" id="PS50893"/>
    </source>
</evidence>
<keyword evidence="7" id="KW-1185">Reference proteome</keyword>
<dbReference type="Pfam" id="PF00005">
    <property type="entry name" value="ABC_tran"/>
    <property type="match status" value="2"/>
</dbReference>
<dbReference type="GO" id="GO:0005524">
    <property type="term" value="F:ATP binding"/>
    <property type="evidence" value="ECO:0007669"/>
    <property type="project" value="UniProtKB-KW"/>
</dbReference>
<keyword evidence="3" id="KW-0067">ATP-binding</keyword>
<sequence>MIRSLSAIFGTRRPMFGVCIMAVLQLQQFELRLADGRRLFQPIDLVLDRQFYVLTGRNGVGKSLLMAALAGLTNVSCQGQLVRHQPTTYLPQSAMTETETFSAALSLGNPTLEQQLAALKRLRLGIGRIGTGTDDDISLVADNWLLEQQLGEYLPAPLQLYDDWRHLSGGERMRCLLAAKLAGNEFLLLDEPSNHLDHVNKEWLAQQLRTRTTGALVISHDPVLLQAASHILLLTEQGIEVFSAGFEAYQQCLQHRLERQCQQAQQWQRQQRQLLETAQTMRQRAARRTAQGRQQVRDGSQGKALGDFRARRASQSLGGLNRRMAQRLHTHQAQRISMPAAVHNRLYAPHGKNQHSLWLNAVLPISGHPTVQLQMQAGECVWLQGRNGCGKTTLLRCLSGQQSFAAGEYSLPNAFLYLDQHASCLDQALTAMAFLQQALPGTDATELRTLLAGIGLKRERASDTISTLSGGEKMKLALLLAHQQQAWLLLDEPDNHLDAQAQDDLVDWLNRLENGFILVTHNQYLAKKIEGLTTVVMGSDTGEGN</sequence>
<evidence type="ECO:0000313" key="6">
    <source>
        <dbReference type="EMBL" id="ASP38862.1"/>
    </source>
</evidence>
<dbReference type="Gene3D" id="3.40.50.300">
    <property type="entry name" value="P-loop containing nucleotide triphosphate hydrolases"/>
    <property type="match status" value="2"/>
</dbReference>
<dbReference type="Proteomes" id="UP000202440">
    <property type="component" value="Chromosome"/>
</dbReference>
<dbReference type="GO" id="GO:0016887">
    <property type="term" value="F:ATP hydrolysis activity"/>
    <property type="evidence" value="ECO:0007669"/>
    <property type="project" value="InterPro"/>
</dbReference>
<dbReference type="PROSITE" id="PS50893">
    <property type="entry name" value="ABC_TRANSPORTER_2"/>
    <property type="match status" value="1"/>
</dbReference>
<gene>
    <name evidence="6" type="ORF">CHH28_09285</name>
</gene>
<name>A0A222FJP5_9GAMM</name>
<evidence type="ECO:0000256" key="2">
    <source>
        <dbReference type="ARBA" id="ARBA00022741"/>
    </source>
</evidence>
<dbReference type="EMBL" id="CP022530">
    <property type="protein sequence ID" value="ASP38862.1"/>
    <property type="molecule type" value="Genomic_DNA"/>
</dbReference>
<evidence type="ECO:0000313" key="7">
    <source>
        <dbReference type="Proteomes" id="UP000202440"/>
    </source>
</evidence>
<dbReference type="PANTHER" id="PTHR19211">
    <property type="entry name" value="ATP-BINDING TRANSPORT PROTEIN-RELATED"/>
    <property type="match status" value="1"/>
</dbReference>
<feature type="compositionally biased region" description="Low complexity" evidence="4">
    <location>
        <begin position="282"/>
        <end position="294"/>
    </location>
</feature>
<dbReference type="InterPro" id="IPR050611">
    <property type="entry name" value="ABCF"/>
</dbReference>
<feature type="region of interest" description="Disordered" evidence="4">
    <location>
        <begin position="282"/>
        <end position="308"/>
    </location>
</feature>
<evidence type="ECO:0000256" key="1">
    <source>
        <dbReference type="ARBA" id="ARBA00022737"/>
    </source>
</evidence>
<dbReference type="InterPro" id="IPR027417">
    <property type="entry name" value="P-loop_NTPase"/>
</dbReference>
<reference evidence="6 7" key="1">
    <citation type="submission" date="2017-07" db="EMBL/GenBank/DDBJ databases">
        <title>Annotated genome sequence of Bacterioplanes sanyensis isolated from Red Sea.</title>
        <authorList>
            <person name="Rehman Z.U."/>
        </authorList>
    </citation>
    <scope>NUCLEOTIDE SEQUENCE [LARGE SCALE GENOMIC DNA]</scope>
    <source>
        <strain evidence="6 7">NV9</strain>
    </source>
</reference>
<dbReference type="PANTHER" id="PTHR19211:SF14">
    <property type="entry name" value="ATP-BINDING CASSETTE SUB-FAMILY F MEMBER 1"/>
    <property type="match status" value="1"/>
</dbReference>
<dbReference type="SUPFAM" id="SSF52540">
    <property type="entry name" value="P-loop containing nucleoside triphosphate hydrolases"/>
    <property type="match status" value="2"/>
</dbReference>
<dbReference type="InterPro" id="IPR003593">
    <property type="entry name" value="AAA+_ATPase"/>
</dbReference>
<proteinExistence type="predicted"/>
<evidence type="ECO:0000256" key="4">
    <source>
        <dbReference type="SAM" id="MobiDB-lite"/>
    </source>
</evidence>
<organism evidence="6 7">
    <name type="scientific">Bacterioplanes sanyensis</name>
    <dbReference type="NCBI Taxonomy" id="1249553"/>
    <lineage>
        <taxon>Bacteria</taxon>
        <taxon>Pseudomonadati</taxon>
        <taxon>Pseudomonadota</taxon>
        <taxon>Gammaproteobacteria</taxon>
        <taxon>Oceanospirillales</taxon>
        <taxon>Oceanospirillaceae</taxon>
        <taxon>Bacterioplanes</taxon>
    </lineage>
</organism>
<dbReference type="AlphaFoldDB" id="A0A222FJP5"/>
<keyword evidence="2" id="KW-0547">Nucleotide-binding</keyword>
<dbReference type="KEGG" id="bsan:CHH28_09285"/>
<dbReference type="OrthoDB" id="9776369at2"/>
<accession>A0A222FJP5</accession>
<protein>
    <recommendedName>
        <fullName evidence="5">ABC transporter domain-containing protein</fullName>
    </recommendedName>
</protein>
<dbReference type="InterPro" id="IPR003439">
    <property type="entry name" value="ABC_transporter-like_ATP-bd"/>
</dbReference>
<dbReference type="SMART" id="SM00382">
    <property type="entry name" value="AAA"/>
    <property type="match status" value="2"/>
</dbReference>
<keyword evidence="1" id="KW-0677">Repeat</keyword>